<dbReference type="EMBL" id="JASPKY010000349">
    <property type="protein sequence ID" value="KAK9704471.1"/>
    <property type="molecule type" value="Genomic_DNA"/>
</dbReference>
<dbReference type="Proteomes" id="UP001458880">
    <property type="component" value="Unassembled WGS sequence"/>
</dbReference>
<keyword evidence="4" id="KW-1185">Reference proteome</keyword>
<comment type="caution">
    <text evidence="3">The sequence shown here is derived from an EMBL/GenBank/DDBJ whole genome shotgun (WGS) entry which is preliminary data.</text>
</comment>
<accession>A0AAW1JL95</accession>
<keyword evidence="2" id="KW-0732">Signal</keyword>
<evidence type="ECO:0000313" key="3">
    <source>
        <dbReference type="EMBL" id="KAK9704471.1"/>
    </source>
</evidence>
<evidence type="ECO:0000313" key="4">
    <source>
        <dbReference type="Proteomes" id="UP001458880"/>
    </source>
</evidence>
<proteinExistence type="predicted"/>
<feature type="chain" id="PRO_5043396508" description="Conotoxin" evidence="2">
    <location>
        <begin position="22"/>
        <end position="71"/>
    </location>
</feature>
<feature type="region of interest" description="Disordered" evidence="1">
    <location>
        <begin position="36"/>
        <end position="57"/>
    </location>
</feature>
<evidence type="ECO:0008006" key="5">
    <source>
        <dbReference type="Google" id="ProtNLM"/>
    </source>
</evidence>
<protein>
    <recommendedName>
        <fullName evidence="5">Conotoxin</fullName>
    </recommendedName>
</protein>
<sequence>MMVSHVLILFLLLAETLKDEAGDTKLLKHNLLIINDPRPDDVSSDQNQTKTRSRSTENRISTWCASITTCC</sequence>
<name>A0AAW1JL95_POPJA</name>
<evidence type="ECO:0000256" key="1">
    <source>
        <dbReference type="SAM" id="MobiDB-lite"/>
    </source>
</evidence>
<dbReference type="AlphaFoldDB" id="A0AAW1JL95"/>
<feature type="signal peptide" evidence="2">
    <location>
        <begin position="1"/>
        <end position="21"/>
    </location>
</feature>
<organism evidence="3 4">
    <name type="scientific">Popillia japonica</name>
    <name type="common">Japanese beetle</name>
    <dbReference type="NCBI Taxonomy" id="7064"/>
    <lineage>
        <taxon>Eukaryota</taxon>
        <taxon>Metazoa</taxon>
        <taxon>Ecdysozoa</taxon>
        <taxon>Arthropoda</taxon>
        <taxon>Hexapoda</taxon>
        <taxon>Insecta</taxon>
        <taxon>Pterygota</taxon>
        <taxon>Neoptera</taxon>
        <taxon>Endopterygota</taxon>
        <taxon>Coleoptera</taxon>
        <taxon>Polyphaga</taxon>
        <taxon>Scarabaeiformia</taxon>
        <taxon>Scarabaeidae</taxon>
        <taxon>Rutelinae</taxon>
        <taxon>Popillia</taxon>
    </lineage>
</organism>
<evidence type="ECO:0000256" key="2">
    <source>
        <dbReference type="SAM" id="SignalP"/>
    </source>
</evidence>
<gene>
    <name evidence="3" type="ORF">QE152_g27834</name>
</gene>
<reference evidence="3 4" key="1">
    <citation type="journal article" date="2024" name="BMC Genomics">
        <title>De novo assembly and annotation of Popillia japonica's genome with initial clues to its potential as an invasive pest.</title>
        <authorList>
            <person name="Cucini C."/>
            <person name="Boschi S."/>
            <person name="Funari R."/>
            <person name="Cardaioli E."/>
            <person name="Iannotti N."/>
            <person name="Marturano G."/>
            <person name="Paoli F."/>
            <person name="Bruttini M."/>
            <person name="Carapelli A."/>
            <person name="Frati F."/>
            <person name="Nardi F."/>
        </authorList>
    </citation>
    <scope>NUCLEOTIDE SEQUENCE [LARGE SCALE GENOMIC DNA]</scope>
    <source>
        <strain evidence="3">DMR45628</strain>
    </source>
</reference>